<feature type="domain" description="HTH lysR-type" evidence="5">
    <location>
        <begin position="1"/>
        <end position="58"/>
    </location>
</feature>
<sequence>MDTNRLKYFCTIAEVGSLTEASKILGISHSGLSKAVTSLEEETNLKLFQSQGRGLEITEEGKWFYQKALEILKVVNEVSAGLKKESSILRIGLSQILATTCSGLIARELNQSMTLVEVEVGEAEQKILNGELDFAFVFTPSPTAGIEYLELGSVRFNSYAREDFIEGKNSQELCFTVPATQYPFNPVGYKARDGWPLNIPRIQRFSVSDFSVALDLLRSGESALYMPNYVAVLENEKTAEKNKLVKIPEHKAAESKRKLLLAKSSKSVESKEMKKVSKILRKICCA</sequence>
<comment type="caution">
    <text evidence="6">The sequence shown here is derived from an EMBL/GenBank/DDBJ whole genome shotgun (WGS) entry which is preliminary data.</text>
</comment>
<evidence type="ECO:0000256" key="2">
    <source>
        <dbReference type="ARBA" id="ARBA00023015"/>
    </source>
</evidence>
<evidence type="ECO:0000313" key="6">
    <source>
        <dbReference type="EMBL" id="KYG69830.1"/>
    </source>
</evidence>
<dbReference type="PANTHER" id="PTHR30126">
    <property type="entry name" value="HTH-TYPE TRANSCRIPTIONAL REGULATOR"/>
    <property type="match status" value="1"/>
</dbReference>
<organism evidence="6 7">
    <name type="scientific">Bdellovibrio bacteriovorus</name>
    <dbReference type="NCBI Taxonomy" id="959"/>
    <lineage>
        <taxon>Bacteria</taxon>
        <taxon>Pseudomonadati</taxon>
        <taxon>Bdellovibrionota</taxon>
        <taxon>Bdellovibrionia</taxon>
        <taxon>Bdellovibrionales</taxon>
        <taxon>Pseudobdellovibrionaceae</taxon>
        <taxon>Bdellovibrio</taxon>
    </lineage>
</organism>
<dbReference type="PROSITE" id="PS50931">
    <property type="entry name" value="HTH_LYSR"/>
    <property type="match status" value="1"/>
</dbReference>
<dbReference type="SUPFAM" id="SSF46785">
    <property type="entry name" value="Winged helix' DNA-binding domain"/>
    <property type="match status" value="1"/>
</dbReference>
<keyword evidence="4" id="KW-0804">Transcription</keyword>
<dbReference type="GO" id="GO:0003700">
    <property type="term" value="F:DNA-binding transcription factor activity"/>
    <property type="evidence" value="ECO:0007669"/>
    <property type="project" value="InterPro"/>
</dbReference>
<dbReference type="PANTHER" id="PTHR30126:SF98">
    <property type="entry name" value="HTH-TYPE TRANSCRIPTIONAL ACTIVATOR BAUR"/>
    <property type="match status" value="1"/>
</dbReference>
<evidence type="ECO:0000256" key="4">
    <source>
        <dbReference type="ARBA" id="ARBA00023163"/>
    </source>
</evidence>
<reference evidence="6 7" key="1">
    <citation type="submission" date="2016-03" db="EMBL/GenBank/DDBJ databases">
        <authorList>
            <person name="Ploux O."/>
        </authorList>
    </citation>
    <scope>NUCLEOTIDE SEQUENCE [LARGE SCALE GENOMIC DNA]</scope>
    <source>
        <strain evidence="6 7">BER2</strain>
    </source>
</reference>
<name>A0A150WTE4_BDEBC</name>
<dbReference type="RefSeq" id="WP_063243183.1">
    <property type="nucleotide sequence ID" value="NZ_LUKF01000006.1"/>
</dbReference>
<dbReference type="SUPFAM" id="SSF53850">
    <property type="entry name" value="Periplasmic binding protein-like II"/>
    <property type="match status" value="1"/>
</dbReference>
<dbReference type="InterPro" id="IPR000847">
    <property type="entry name" value="LysR_HTH_N"/>
</dbReference>
<dbReference type="InterPro" id="IPR036390">
    <property type="entry name" value="WH_DNA-bd_sf"/>
</dbReference>
<dbReference type="OrthoDB" id="8479357at2"/>
<dbReference type="Pfam" id="PF03466">
    <property type="entry name" value="LysR_substrate"/>
    <property type="match status" value="1"/>
</dbReference>
<dbReference type="EMBL" id="LUKF01000006">
    <property type="protein sequence ID" value="KYG69830.1"/>
    <property type="molecule type" value="Genomic_DNA"/>
</dbReference>
<evidence type="ECO:0000256" key="3">
    <source>
        <dbReference type="ARBA" id="ARBA00023125"/>
    </source>
</evidence>
<protein>
    <recommendedName>
        <fullName evidence="5">HTH lysR-type domain-containing protein</fullName>
    </recommendedName>
</protein>
<evidence type="ECO:0000313" key="7">
    <source>
        <dbReference type="Proteomes" id="UP000075391"/>
    </source>
</evidence>
<gene>
    <name evidence="6" type="ORF">AZI85_16450</name>
</gene>
<dbReference type="InterPro" id="IPR005119">
    <property type="entry name" value="LysR_subst-bd"/>
</dbReference>
<dbReference type="AlphaFoldDB" id="A0A150WTE4"/>
<accession>A0A150WTE4</accession>
<evidence type="ECO:0000259" key="5">
    <source>
        <dbReference type="PROSITE" id="PS50931"/>
    </source>
</evidence>
<dbReference type="Proteomes" id="UP000075391">
    <property type="component" value="Unassembled WGS sequence"/>
</dbReference>
<comment type="similarity">
    <text evidence="1">Belongs to the LysR transcriptional regulatory family.</text>
</comment>
<keyword evidence="3" id="KW-0238">DNA-binding</keyword>
<proteinExistence type="inferred from homology"/>
<dbReference type="Pfam" id="PF00126">
    <property type="entry name" value="HTH_1"/>
    <property type="match status" value="1"/>
</dbReference>
<dbReference type="InterPro" id="IPR036388">
    <property type="entry name" value="WH-like_DNA-bd_sf"/>
</dbReference>
<dbReference type="GO" id="GO:0000976">
    <property type="term" value="F:transcription cis-regulatory region binding"/>
    <property type="evidence" value="ECO:0007669"/>
    <property type="project" value="TreeGrafter"/>
</dbReference>
<dbReference type="Gene3D" id="1.10.10.10">
    <property type="entry name" value="Winged helix-like DNA-binding domain superfamily/Winged helix DNA-binding domain"/>
    <property type="match status" value="1"/>
</dbReference>
<evidence type="ECO:0000256" key="1">
    <source>
        <dbReference type="ARBA" id="ARBA00009437"/>
    </source>
</evidence>
<keyword evidence="2" id="KW-0805">Transcription regulation</keyword>